<proteinExistence type="predicted"/>
<sequence>MKKCPMCHRYINIEDWPVYNGKYYTYCRDCKRITQREWIKAKRETNKK</sequence>
<dbReference type="RefSeq" id="WP_346041653.1">
    <property type="nucleotide sequence ID" value="NZ_BAAACP010000002.1"/>
</dbReference>
<keyword evidence="2" id="KW-1185">Reference proteome</keyword>
<comment type="caution">
    <text evidence="1">The sequence shown here is derived from an EMBL/GenBank/DDBJ whole genome shotgun (WGS) entry which is preliminary data.</text>
</comment>
<evidence type="ECO:0000313" key="1">
    <source>
        <dbReference type="EMBL" id="GAA0861743.1"/>
    </source>
</evidence>
<evidence type="ECO:0000313" key="2">
    <source>
        <dbReference type="Proteomes" id="UP001400965"/>
    </source>
</evidence>
<dbReference type="EMBL" id="BAAACP010000002">
    <property type="protein sequence ID" value="GAA0861743.1"/>
    <property type="molecule type" value="Genomic_DNA"/>
</dbReference>
<protein>
    <submittedName>
        <fullName evidence="1">Uncharacterized protein</fullName>
    </submittedName>
</protein>
<dbReference type="Proteomes" id="UP001400965">
    <property type="component" value="Unassembled WGS sequence"/>
</dbReference>
<name>A0ABN1LXY2_9FIRM</name>
<gene>
    <name evidence="1" type="ORF">GCM10008917_04330</name>
</gene>
<organism evidence="1 2">
    <name type="scientific">Paraclostridium tenue</name>
    <dbReference type="NCBI Taxonomy" id="1737"/>
    <lineage>
        <taxon>Bacteria</taxon>
        <taxon>Bacillati</taxon>
        <taxon>Bacillota</taxon>
        <taxon>Clostridia</taxon>
        <taxon>Peptostreptococcales</taxon>
        <taxon>Peptostreptococcaceae</taxon>
        <taxon>Paraclostridium</taxon>
    </lineage>
</organism>
<reference evidence="1 2" key="1">
    <citation type="journal article" date="2019" name="Int. J. Syst. Evol. Microbiol.">
        <title>The Global Catalogue of Microorganisms (GCM) 10K type strain sequencing project: providing services to taxonomists for standard genome sequencing and annotation.</title>
        <authorList>
            <consortium name="The Broad Institute Genomics Platform"/>
            <consortium name="The Broad Institute Genome Sequencing Center for Infectious Disease"/>
            <person name="Wu L."/>
            <person name="Ma J."/>
        </authorList>
    </citation>
    <scope>NUCLEOTIDE SEQUENCE [LARGE SCALE GENOMIC DNA]</scope>
    <source>
        <strain evidence="1 2">JCM 6486</strain>
    </source>
</reference>
<accession>A0ABN1LXY2</accession>